<sequence length="59" mass="6721">MKNNQFVLFINVLLKKTAVVNFFQINTCQRRRTPYNAPPLTDTTLRKRVGLGRGAQISA</sequence>
<protein>
    <submittedName>
        <fullName evidence="1">Uncharacterized protein</fullName>
    </submittedName>
</protein>
<dbReference type="EMBL" id="LJCS01000032">
    <property type="protein sequence ID" value="KOY61764.1"/>
    <property type="molecule type" value="Genomic_DNA"/>
</dbReference>
<name>A0ABR5KBF6_9GAMM</name>
<proteinExistence type="predicted"/>
<evidence type="ECO:0000313" key="1">
    <source>
        <dbReference type="EMBL" id="KOY61764.1"/>
    </source>
</evidence>
<gene>
    <name evidence="1" type="ORF">AM629_12365</name>
</gene>
<accession>A0ABR5KBF6</accession>
<evidence type="ECO:0000313" key="2">
    <source>
        <dbReference type="Proteomes" id="UP000037727"/>
    </source>
</evidence>
<dbReference type="Proteomes" id="UP000037727">
    <property type="component" value="Unassembled WGS sequence"/>
</dbReference>
<keyword evidence="2" id="KW-1185">Reference proteome</keyword>
<reference evidence="1 2" key="1">
    <citation type="submission" date="2015-09" db="EMBL/GenBank/DDBJ databases">
        <title>Draft genome sequence and assembly of Photorhabdus sp. VMG, a bacterial symbiont associated with Heterorhabditis zealandica.</title>
        <authorList>
            <person name="Naidoo S."/>
            <person name="Featherston J."/>
            <person name="Mothupi B."/>
            <person name="Gray V.M."/>
        </authorList>
    </citation>
    <scope>NUCLEOTIDE SEQUENCE [LARGE SCALE GENOMIC DNA]</scope>
    <source>
        <strain evidence="1 2">VMG</strain>
    </source>
</reference>
<organism evidence="1 2">
    <name type="scientific">Photorhabdus heterorhabditis</name>
    <dbReference type="NCBI Taxonomy" id="880156"/>
    <lineage>
        <taxon>Bacteria</taxon>
        <taxon>Pseudomonadati</taxon>
        <taxon>Pseudomonadota</taxon>
        <taxon>Gammaproteobacteria</taxon>
        <taxon>Enterobacterales</taxon>
        <taxon>Morganellaceae</taxon>
        <taxon>Photorhabdus</taxon>
    </lineage>
</organism>
<comment type="caution">
    <text evidence="1">The sequence shown here is derived from an EMBL/GenBank/DDBJ whole genome shotgun (WGS) entry which is preliminary data.</text>
</comment>